<protein>
    <submittedName>
        <fullName evidence="1">Uncharacterized protein</fullName>
    </submittedName>
</protein>
<accession>A0A2P5AZE0</accession>
<dbReference type="EMBL" id="JXTC01000648">
    <property type="protein sequence ID" value="PON41937.1"/>
    <property type="molecule type" value="Genomic_DNA"/>
</dbReference>
<comment type="caution">
    <text evidence="1">The sequence shown here is derived from an EMBL/GenBank/DDBJ whole genome shotgun (WGS) entry which is preliminary data.</text>
</comment>
<proteinExistence type="predicted"/>
<dbReference type="Proteomes" id="UP000237000">
    <property type="component" value="Unassembled WGS sequence"/>
</dbReference>
<evidence type="ECO:0000313" key="1">
    <source>
        <dbReference type="EMBL" id="PON41937.1"/>
    </source>
</evidence>
<name>A0A2P5AZE0_TREOI</name>
<dbReference type="AlphaFoldDB" id="A0A2P5AZE0"/>
<reference evidence="2" key="1">
    <citation type="submission" date="2016-06" db="EMBL/GenBank/DDBJ databases">
        <title>Parallel loss of symbiosis genes in relatives of nitrogen-fixing non-legume Parasponia.</title>
        <authorList>
            <person name="Van Velzen R."/>
            <person name="Holmer R."/>
            <person name="Bu F."/>
            <person name="Rutten L."/>
            <person name="Van Zeijl A."/>
            <person name="Liu W."/>
            <person name="Santuari L."/>
            <person name="Cao Q."/>
            <person name="Sharma T."/>
            <person name="Shen D."/>
            <person name="Roswanjaya Y."/>
            <person name="Wardhani T."/>
            <person name="Kalhor M.S."/>
            <person name="Jansen J."/>
            <person name="Van den Hoogen J."/>
            <person name="Gungor B."/>
            <person name="Hartog M."/>
            <person name="Hontelez J."/>
            <person name="Verver J."/>
            <person name="Yang W.-C."/>
            <person name="Schijlen E."/>
            <person name="Repin R."/>
            <person name="Schilthuizen M."/>
            <person name="Schranz E."/>
            <person name="Heidstra R."/>
            <person name="Miyata K."/>
            <person name="Fedorova E."/>
            <person name="Kohlen W."/>
            <person name="Bisseling T."/>
            <person name="Smit S."/>
            <person name="Geurts R."/>
        </authorList>
    </citation>
    <scope>NUCLEOTIDE SEQUENCE [LARGE SCALE GENOMIC DNA]</scope>
    <source>
        <strain evidence="2">cv. RG33-2</strain>
    </source>
</reference>
<organism evidence="1 2">
    <name type="scientific">Trema orientale</name>
    <name type="common">Charcoal tree</name>
    <name type="synonym">Celtis orientalis</name>
    <dbReference type="NCBI Taxonomy" id="63057"/>
    <lineage>
        <taxon>Eukaryota</taxon>
        <taxon>Viridiplantae</taxon>
        <taxon>Streptophyta</taxon>
        <taxon>Embryophyta</taxon>
        <taxon>Tracheophyta</taxon>
        <taxon>Spermatophyta</taxon>
        <taxon>Magnoliopsida</taxon>
        <taxon>eudicotyledons</taxon>
        <taxon>Gunneridae</taxon>
        <taxon>Pentapetalae</taxon>
        <taxon>rosids</taxon>
        <taxon>fabids</taxon>
        <taxon>Rosales</taxon>
        <taxon>Cannabaceae</taxon>
        <taxon>Trema</taxon>
    </lineage>
</organism>
<dbReference type="InParanoid" id="A0A2P5AZE0"/>
<feature type="non-terminal residue" evidence="1">
    <location>
        <position position="1"/>
    </location>
</feature>
<keyword evidence="2" id="KW-1185">Reference proteome</keyword>
<evidence type="ECO:0000313" key="2">
    <source>
        <dbReference type="Proteomes" id="UP000237000"/>
    </source>
</evidence>
<dbReference type="OrthoDB" id="1909174at2759"/>
<gene>
    <name evidence="1" type="ORF">TorRG33x02_337040</name>
</gene>
<sequence length="122" mass="13765">EPLVITMTHSENIKTFDDLSCHLEHEFERLEVAKLSKDSNPGSAYVANNQCWPRVANHKNQAPRSDSCNGLRPKKAKTTLAREANAVKIIRMANDTTVIRRDTSLVIALSRDSRATEYITRD</sequence>